<dbReference type="Pfam" id="PF17989">
    <property type="entry name" value="ALP_N"/>
    <property type="match status" value="1"/>
</dbReference>
<evidence type="ECO:0000259" key="2">
    <source>
        <dbReference type="Pfam" id="PF21522"/>
    </source>
</evidence>
<dbReference type="AlphaFoldDB" id="A0A844F7H0"/>
<dbReference type="Pfam" id="PF21522">
    <property type="entry name" value="MreB-like_C"/>
    <property type="match status" value="1"/>
</dbReference>
<sequence>MIKKLRVAVDHGNRNMKTCNHVFTTGLTEMDKKPARGEIYLQYQDKYYTLSERRIPYQRDKTSDSRFFVLTLFAIVMELEDKTQIQSDDVIQIELPIGLPPKHYKELYDKYEKYFKGDGKVFRVEYCGREYHLCMKDVRAFVQDLAAMMTKIDKIGEAPKAVGIDVGGFTTDYLLLRRGKPDMDYCDSLEKGIITMCNEIISKVNSEYDMLLEEVDVESIIRGKTEFYDEYVVRAVENMVQDYVTDLLNSIRERGVDTKSAYTVFIGGGSILLRRFLEKSDRLGRYLFIDDLCANAKGYDLLYRMYESSK</sequence>
<reference evidence="3 4" key="1">
    <citation type="submission" date="2019-08" db="EMBL/GenBank/DDBJ databases">
        <title>In-depth cultivation of the pig gut microbiome towards novel bacterial diversity and tailored functional studies.</title>
        <authorList>
            <person name="Wylensek D."/>
            <person name="Hitch T.C.A."/>
            <person name="Clavel T."/>
        </authorList>
    </citation>
    <scope>NUCLEOTIDE SEQUENCE [LARGE SCALE GENOMIC DNA]</scope>
    <source>
        <strain evidence="3 4">BL-389-WT-3D</strain>
    </source>
</reference>
<dbReference type="InterPro" id="IPR049067">
    <property type="entry name" value="MreB-like_C"/>
</dbReference>
<evidence type="ECO:0000259" key="1">
    <source>
        <dbReference type="Pfam" id="PF17989"/>
    </source>
</evidence>
<dbReference type="Proteomes" id="UP000462363">
    <property type="component" value="Unassembled WGS sequence"/>
</dbReference>
<accession>A0A844F7H0</accession>
<feature type="domain" description="Actin homologue MreB-like C-terminal" evidence="2">
    <location>
        <begin position="164"/>
        <end position="278"/>
    </location>
</feature>
<dbReference type="RefSeq" id="WP_154322061.1">
    <property type="nucleotide sequence ID" value="NZ_CP045695.1"/>
</dbReference>
<dbReference type="SUPFAM" id="SSF53067">
    <property type="entry name" value="Actin-like ATPase domain"/>
    <property type="match status" value="2"/>
</dbReference>
<protein>
    <submittedName>
        <fullName evidence="3">ParM/StbA family protein</fullName>
    </submittedName>
</protein>
<feature type="domain" description="Actin-like protein N-terminal" evidence="1">
    <location>
        <begin position="8"/>
        <end position="143"/>
    </location>
</feature>
<comment type="caution">
    <text evidence="3">The sequence shown here is derived from an EMBL/GenBank/DDBJ whole genome shotgun (WGS) entry which is preliminary data.</text>
</comment>
<dbReference type="InterPro" id="IPR040607">
    <property type="entry name" value="ALP_N"/>
</dbReference>
<organism evidence="3 4">
    <name type="scientific">Clostridium scindens (strain JCM 10418 / VPI 12708)</name>
    <dbReference type="NCBI Taxonomy" id="29347"/>
    <lineage>
        <taxon>Bacteria</taxon>
        <taxon>Bacillati</taxon>
        <taxon>Bacillota</taxon>
        <taxon>Clostridia</taxon>
        <taxon>Lachnospirales</taxon>
        <taxon>Lachnospiraceae</taxon>
    </lineage>
</organism>
<name>A0A844F7H0_CLOSV</name>
<dbReference type="InterPro" id="IPR043129">
    <property type="entry name" value="ATPase_NBD"/>
</dbReference>
<evidence type="ECO:0000313" key="4">
    <source>
        <dbReference type="Proteomes" id="UP000462363"/>
    </source>
</evidence>
<evidence type="ECO:0000313" key="3">
    <source>
        <dbReference type="EMBL" id="MSS41096.1"/>
    </source>
</evidence>
<gene>
    <name evidence="3" type="ORF">FYJ37_12230</name>
</gene>
<proteinExistence type="predicted"/>
<dbReference type="Gene3D" id="3.30.420.40">
    <property type="match status" value="2"/>
</dbReference>
<dbReference type="EMBL" id="VUMB01000026">
    <property type="protein sequence ID" value="MSS41096.1"/>
    <property type="molecule type" value="Genomic_DNA"/>
</dbReference>